<proteinExistence type="predicted"/>
<name>A0A9J6A5P5_SOLCO</name>
<sequence>MHVVDICVSKDLPYAEVLMVMLDWQVRNIWTREVVYVKVLWWNNNVKEIALEAEEEIRKKYPPTIDDVR</sequence>
<dbReference type="AlphaFoldDB" id="A0A9J6A5P5"/>
<keyword evidence="2" id="KW-1185">Reference proteome</keyword>
<reference evidence="1 2" key="1">
    <citation type="submission" date="2020-09" db="EMBL/GenBank/DDBJ databases">
        <title>De no assembly of potato wild relative species, Solanum commersonii.</title>
        <authorList>
            <person name="Cho K."/>
        </authorList>
    </citation>
    <scope>NUCLEOTIDE SEQUENCE [LARGE SCALE GENOMIC DNA]</scope>
    <source>
        <strain evidence="1">LZ3.2</strain>
        <tissue evidence="1">Leaf</tissue>
    </source>
</reference>
<organism evidence="1 2">
    <name type="scientific">Solanum commersonii</name>
    <name type="common">Commerson's wild potato</name>
    <name type="synonym">Commerson's nightshade</name>
    <dbReference type="NCBI Taxonomy" id="4109"/>
    <lineage>
        <taxon>Eukaryota</taxon>
        <taxon>Viridiplantae</taxon>
        <taxon>Streptophyta</taxon>
        <taxon>Embryophyta</taxon>
        <taxon>Tracheophyta</taxon>
        <taxon>Spermatophyta</taxon>
        <taxon>Magnoliopsida</taxon>
        <taxon>eudicotyledons</taxon>
        <taxon>Gunneridae</taxon>
        <taxon>Pentapetalae</taxon>
        <taxon>asterids</taxon>
        <taxon>lamiids</taxon>
        <taxon>Solanales</taxon>
        <taxon>Solanaceae</taxon>
        <taxon>Solanoideae</taxon>
        <taxon>Solaneae</taxon>
        <taxon>Solanum</taxon>
    </lineage>
</organism>
<evidence type="ECO:0000313" key="1">
    <source>
        <dbReference type="EMBL" id="KAG5619619.1"/>
    </source>
</evidence>
<gene>
    <name evidence="1" type="ORF">H5410_004837</name>
</gene>
<evidence type="ECO:0000313" key="2">
    <source>
        <dbReference type="Proteomes" id="UP000824120"/>
    </source>
</evidence>
<dbReference type="EMBL" id="JACXVP010000002">
    <property type="protein sequence ID" value="KAG5619619.1"/>
    <property type="molecule type" value="Genomic_DNA"/>
</dbReference>
<accession>A0A9J6A5P5</accession>
<comment type="caution">
    <text evidence="1">The sequence shown here is derived from an EMBL/GenBank/DDBJ whole genome shotgun (WGS) entry which is preliminary data.</text>
</comment>
<protein>
    <submittedName>
        <fullName evidence="1">Uncharacterized protein</fullName>
    </submittedName>
</protein>
<dbReference type="Proteomes" id="UP000824120">
    <property type="component" value="Chromosome 2"/>
</dbReference>
<dbReference type="OrthoDB" id="1939135at2759"/>